<dbReference type="AlphaFoldDB" id="Q7WX82"/>
<organism evidence="1 2">
    <name type="scientific">Cupriavidus necator (strain ATCC 17699 / DSM 428 / KCTC 22496 / NCIMB 10442 / H16 / Stanier 337)</name>
    <name type="common">Ralstonia eutropha</name>
    <dbReference type="NCBI Taxonomy" id="381666"/>
    <lineage>
        <taxon>Bacteria</taxon>
        <taxon>Pseudomonadati</taxon>
        <taxon>Pseudomonadota</taxon>
        <taxon>Betaproteobacteria</taxon>
        <taxon>Burkholderiales</taxon>
        <taxon>Burkholderiaceae</taxon>
        <taxon>Cupriavidus</taxon>
    </lineage>
</organism>
<protein>
    <submittedName>
        <fullName evidence="1">Uncharacterized protein</fullName>
    </submittedName>
</protein>
<dbReference type="EMBL" id="AY305378">
    <property type="protein sequence ID" value="AAP86009.1"/>
    <property type="molecule type" value="Genomic_DNA"/>
</dbReference>
<evidence type="ECO:0000313" key="2">
    <source>
        <dbReference type="Proteomes" id="UP000008210"/>
    </source>
</evidence>
<reference evidence="1 2" key="1">
    <citation type="journal article" date="2003" name="J. Mol. Biol.">
        <title>Complete nucleotide sequence of pHG1: a Ralstonia eutropha H16 megaplasmid encoding key enzymes of H(2)-based lithoautotrophy and anaerobiosis.</title>
        <authorList>
            <person name="Schwartz E."/>
            <person name="Henne A."/>
            <person name="Cramm R."/>
            <person name="Eitinger T."/>
            <person name="Friedrich B."/>
            <person name="Gottschalk G."/>
        </authorList>
    </citation>
    <scope>NUCLEOTIDE SEQUENCE [LARGE SCALE GENOMIC DNA]</scope>
    <source>
        <strain evidence="2">ATCC 17699 / DSM 428 / KCTC 22496 / NCIMB 10442 / H16 / Stanier 337</strain>
        <plasmid evidence="1 2">megaplasmid pHG1</plasmid>
    </source>
</reference>
<name>Q7WX82_CUPNH</name>
<evidence type="ECO:0000313" key="1">
    <source>
        <dbReference type="EMBL" id="AAP86009.1"/>
    </source>
</evidence>
<keyword evidence="1" id="KW-0614">Plasmid</keyword>
<gene>
    <name evidence="1" type="ordered locus">PHG260</name>
</gene>
<dbReference type="KEGG" id="reh:PHG260"/>
<keyword evidence="2" id="KW-1185">Reference proteome</keyword>
<proteinExistence type="predicted"/>
<accession>Q7WX82</accession>
<dbReference type="HOGENOM" id="CLU_3403073_0_0_4"/>
<geneLocation type="plasmid" evidence="1 2">
    <name>megaplasmid pHG1</name>
</geneLocation>
<sequence>MAELMHHLLTGETPAALTVAPAGSSGLRQP</sequence>
<dbReference type="Proteomes" id="UP000008210">
    <property type="component" value="Plasmid megaplasmid pHG1"/>
</dbReference>